<evidence type="ECO:0000313" key="2">
    <source>
        <dbReference type="EMBL" id="NML31484.1"/>
    </source>
</evidence>
<evidence type="ECO:0000313" key="3">
    <source>
        <dbReference type="Proteomes" id="UP000583127"/>
    </source>
</evidence>
<dbReference type="Gene3D" id="2.40.10.120">
    <property type="match status" value="1"/>
</dbReference>
<dbReference type="Pfam" id="PF13365">
    <property type="entry name" value="Trypsin_2"/>
    <property type="match status" value="1"/>
</dbReference>
<evidence type="ECO:0000256" key="1">
    <source>
        <dbReference type="SAM" id="SignalP"/>
    </source>
</evidence>
<name>A0A7X9X4V6_9BURK</name>
<reference evidence="2 3" key="1">
    <citation type="submission" date="2020-04" db="EMBL/GenBank/DDBJ databases">
        <title>Paraburkholderia sp. G-4-1-8 isolated from soil.</title>
        <authorList>
            <person name="Dahal R.H."/>
        </authorList>
    </citation>
    <scope>NUCLEOTIDE SEQUENCE [LARGE SCALE GENOMIC DNA]</scope>
    <source>
        <strain evidence="2 3">G-4-1-8</strain>
    </source>
</reference>
<comment type="caution">
    <text evidence="2">The sequence shown here is derived from an EMBL/GenBank/DDBJ whole genome shotgun (WGS) entry which is preliminary data.</text>
</comment>
<feature type="chain" id="PRO_5030847707" evidence="1">
    <location>
        <begin position="27"/>
        <end position="491"/>
    </location>
</feature>
<dbReference type="Proteomes" id="UP000583127">
    <property type="component" value="Unassembled WGS sequence"/>
</dbReference>
<sequence>MPARGSISISLVIFLGTGIPTPSAFAQTDIAVRDKASILRITCSWDQGEKVSMGTGIVVSDSGLVLTAAHVIPDIAATEPLLCYGYPGGFSDSAFKLVRTSNVDRGATVDIGYLQAENPTGLKKIGLDSKSPVETQADIIVAGSRRDSQVAYYHGTIATAPQLNKVVDTDVDIWPGFSGGPVYLKATRQIIGFVHSGIPNSEFKEKNGLAGEEMGHARVIMFKSVAAKINSIIAENEKRRFSPSETNLRLTLLSMTNGSIEAGSTTMQTLDFSDITDATAKALVSQDVRFDAEGKSSGANAKNGAGVLYKTWFDSSKMRWPEEQKSTGVEDRKLIDGYAGWMNSDSYKQTKYWNEPESHSKIAAPVWNENFDWNSVIPGAKALAAPVPSVNWMKSAMTPRHLSQVEIGYSISLGHVGNTTLPVKAFAAEPGYKITSFQIVTSAANGIVANAPILGEDAKSITQTYKVDLPAVKGNPRAFFGTLITIQKPAE</sequence>
<dbReference type="EMBL" id="JABBFZ010000005">
    <property type="protein sequence ID" value="NML31484.1"/>
    <property type="molecule type" value="Genomic_DNA"/>
</dbReference>
<dbReference type="InterPro" id="IPR009003">
    <property type="entry name" value="Peptidase_S1_PA"/>
</dbReference>
<keyword evidence="1" id="KW-0732">Signal</keyword>
<dbReference type="RefSeq" id="WP_169497756.1">
    <property type="nucleotide sequence ID" value="NZ_JABBFZ010000005.1"/>
</dbReference>
<dbReference type="SUPFAM" id="SSF50494">
    <property type="entry name" value="Trypsin-like serine proteases"/>
    <property type="match status" value="1"/>
</dbReference>
<gene>
    <name evidence="2" type="ORF">HHL14_11650</name>
</gene>
<accession>A0A7X9X4V6</accession>
<dbReference type="AlphaFoldDB" id="A0A7X9X4V6"/>
<keyword evidence="3" id="KW-1185">Reference proteome</keyword>
<organism evidence="2 3">
    <name type="scientific">Paraburkholderia antibiotica</name>
    <dbReference type="NCBI Taxonomy" id="2728839"/>
    <lineage>
        <taxon>Bacteria</taxon>
        <taxon>Pseudomonadati</taxon>
        <taxon>Pseudomonadota</taxon>
        <taxon>Betaproteobacteria</taxon>
        <taxon>Burkholderiales</taxon>
        <taxon>Burkholderiaceae</taxon>
        <taxon>Paraburkholderia</taxon>
    </lineage>
</organism>
<proteinExistence type="predicted"/>
<feature type="signal peptide" evidence="1">
    <location>
        <begin position="1"/>
        <end position="26"/>
    </location>
</feature>
<protein>
    <submittedName>
        <fullName evidence="2">Trypsin-like peptidase domain-containing protein</fullName>
    </submittedName>
</protein>